<dbReference type="GO" id="GO:0042796">
    <property type="term" value="P:snRNA transcription by RNA polymerase III"/>
    <property type="evidence" value="ECO:0007669"/>
    <property type="project" value="TreeGrafter"/>
</dbReference>
<dbReference type="PANTHER" id="PTHR46621">
    <property type="entry name" value="SNRNA-ACTIVATING PROTEIN COMPLEX SUBUNIT 4"/>
    <property type="match status" value="1"/>
</dbReference>
<accession>A0A9P8RXB9</accession>
<dbReference type="Pfam" id="PF00249">
    <property type="entry name" value="Myb_DNA-binding"/>
    <property type="match status" value="1"/>
</dbReference>
<evidence type="ECO:0000256" key="3">
    <source>
        <dbReference type="ARBA" id="ARBA00023163"/>
    </source>
</evidence>
<dbReference type="PROSITE" id="PS50090">
    <property type="entry name" value="MYB_LIKE"/>
    <property type="match status" value="2"/>
</dbReference>
<dbReference type="GeneID" id="94298837"/>
<dbReference type="InterPro" id="IPR001005">
    <property type="entry name" value="SANT/Myb"/>
</dbReference>
<keyword evidence="2" id="KW-0238">DNA-binding</keyword>
<dbReference type="CDD" id="cd00167">
    <property type="entry name" value="SANT"/>
    <property type="match status" value="1"/>
</dbReference>
<proteinExistence type="predicted"/>
<gene>
    <name evidence="7" type="ORF">SS50377_24814</name>
</gene>
<dbReference type="RefSeq" id="XP_067763475.1">
    <property type="nucleotide sequence ID" value="XM_067908654.1"/>
</dbReference>
<feature type="domain" description="Myb-like" evidence="5">
    <location>
        <begin position="110"/>
        <end position="155"/>
    </location>
</feature>
<organism evidence="7 8">
    <name type="scientific">Spironucleus salmonicida</name>
    <dbReference type="NCBI Taxonomy" id="348837"/>
    <lineage>
        <taxon>Eukaryota</taxon>
        <taxon>Metamonada</taxon>
        <taxon>Diplomonadida</taxon>
        <taxon>Hexamitidae</taxon>
        <taxon>Hexamitinae</taxon>
        <taxon>Spironucleus</taxon>
    </lineage>
</organism>
<comment type="caution">
    <text evidence="7">The sequence shown here is derived from an EMBL/GenBank/DDBJ whole genome shotgun (WGS) entry which is preliminary data.</text>
</comment>
<feature type="domain" description="HTH myb-type" evidence="6">
    <location>
        <begin position="110"/>
        <end position="156"/>
    </location>
</feature>
<dbReference type="PANTHER" id="PTHR46621:SF1">
    <property type="entry name" value="SNRNA-ACTIVATING PROTEIN COMPLEX SUBUNIT 4"/>
    <property type="match status" value="1"/>
</dbReference>
<dbReference type="Proteomes" id="UP000018208">
    <property type="component" value="Unassembled WGS sequence"/>
</dbReference>
<dbReference type="GO" id="GO:0000978">
    <property type="term" value="F:RNA polymerase II cis-regulatory region sequence-specific DNA binding"/>
    <property type="evidence" value="ECO:0007669"/>
    <property type="project" value="TreeGrafter"/>
</dbReference>
<feature type="domain" description="Myb-like" evidence="5">
    <location>
        <begin position="57"/>
        <end position="106"/>
    </location>
</feature>
<dbReference type="SUPFAM" id="SSF46689">
    <property type="entry name" value="Homeodomain-like"/>
    <property type="match status" value="1"/>
</dbReference>
<name>A0A9P8RXB9_9EUKA</name>
<dbReference type="GO" id="GO:0019185">
    <property type="term" value="C:snRNA-activating protein complex"/>
    <property type="evidence" value="ECO:0007669"/>
    <property type="project" value="TreeGrafter"/>
</dbReference>
<dbReference type="InterPro" id="IPR009057">
    <property type="entry name" value="Homeodomain-like_sf"/>
</dbReference>
<dbReference type="OrthoDB" id="2143914at2759"/>
<dbReference type="AlphaFoldDB" id="A0A9P8RXB9"/>
<dbReference type="PROSITE" id="PS51294">
    <property type="entry name" value="HTH_MYB"/>
    <property type="match status" value="1"/>
</dbReference>
<dbReference type="KEGG" id="ssao:94298837"/>
<keyword evidence="1" id="KW-0805">Transcription regulation</keyword>
<evidence type="ECO:0000313" key="8">
    <source>
        <dbReference type="Proteomes" id="UP000018208"/>
    </source>
</evidence>
<dbReference type="SMART" id="SM00717">
    <property type="entry name" value="SANT"/>
    <property type="match status" value="2"/>
</dbReference>
<keyword evidence="8" id="KW-1185">Reference proteome</keyword>
<keyword evidence="3" id="KW-0804">Transcription</keyword>
<dbReference type="GO" id="GO:0042795">
    <property type="term" value="P:snRNA transcription by RNA polymerase II"/>
    <property type="evidence" value="ECO:0007669"/>
    <property type="project" value="TreeGrafter"/>
</dbReference>
<evidence type="ECO:0000259" key="6">
    <source>
        <dbReference type="PROSITE" id="PS51294"/>
    </source>
</evidence>
<evidence type="ECO:0000313" key="7">
    <source>
        <dbReference type="EMBL" id="KAH0572702.1"/>
    </source>
</evidence>
<evidence type="ECO:0000256" key="2">
    <source>
        <dbReference type="ARBA" id="ARBA00023125"/>
    </source>
</evidence>
<dbReference type="EMBL" id="AUWU02000005">
    <property type="protein sequence ID" value="KAH0572702.1"/>
    <property type="molecule type" value="Genomic_DNA"/>
</dbReference>
<evidence type="ECO:0000256" key="1">
    <source>
        <dbReference type="ARBA" id="ARBA00023015"/>
    </source>
</evidence>
<dbReference type="Pfam" id="PF13921">
    <property type="entry name" value="Myb_DNA-bind_6"/>
    <property type="match status" value="1"/>
</dbReference>
<reference evidence="7 8" key="1">
    <citation type="journal article" date="2014" name="PLoS Genet.">
        <title>The Genome of Spironucleus salmonicida Highlights a Fish Pathogen Adapted to Fluctuating Environments.</title>
        <authorList>
            <person name="Xu F."/>
            <person name="Jerlstrom-Hultqvist J."/>
            <person name="Einarsson E."/>
            <person name="Astvaldsson A."/>
            <person name="Svard S.G."/>
            <person name="Andersson J.O."/>
        </authorList>
    </citation>
    <scope>NUCLEOTIDE SEQUENCE [LARGE SCALE GENOMIC DNA]</scope>
    <source>
        <strain evidence="7 8">ATCC 50377</strain>
    </source>
</reference>
<keyword evidence="4" id="KW-0539">Nucleus</keyword>
<evidence type="ECO:0000256" key="4">
    <source>
        <dbReference type="ARBA" id="ARBA00023242"/>
    </source>
</evidence>
<sequence length="156" mass="18053">MIQSKILSQIMEFELSDPGQDFGDESLLIPFRLTQSAPNMMASSSQFQPNLKTTRLWSAFENETLLKIVPDTTKRNWNEIANQLSQMTNTSLKSASQVSQHYRRTILADKRNWTQEEDDSLLHLVQHNGNQWSVIAQNFVGRSDLQVKYRYKCISK</sequence>
<dbReference type="Gene3D" id="1.10.10.60">
    <property type="entry name" value="Homeodomain-like"/>
    <property type="match status" value="2"/>
</dbReference>
<dbReference type="InterPro" id="IPR017930">
    <property type="entry name" value="Myb_dom"/>
</dbReference>
<dbReference type="InterPro" id="IPR051575">
    <property type="entry name" value="Myb-like_DNA-bd"/>
</dbReference>
<protein>
    <submittedName>
        <fullName evidence="7">Myb-like DNA-binding domain-containing protein</fullName>
    </submittedName>
</protein>
<dbReference type="GO" id="GO:0001006">
    <property type="term" value="F:RNA polymerase III type 3 promoter sequence-specific DNA binding"/>
    <property type="evidence" value="ECO:0007669"/>
    <property type="project" value="TreeGrafter"/>
</dbReference>
<evidence type="ECO:0000259" key="5">
    <source>
        <dbReference type="PROSITE" id="PS50090"/>
    </source>
</evidence>